<gene>
    <name evidence="1" type="ORF">A6770_28400</name>
</gene>
<evidence type="ECO:0000313" key="1">
    <source>
        <dbReference type="EMBL" id="RCJ24416.1"/>
    </source>
</evidence>
<name>A0A367QJN9_9NOSO</name>
<sequence length="271" mass="30291">MTHRTLTQQESSIDEQALAQAELDAFLVTQAETIAPTKDPLTDRDRQIIATIVNQSDYPHECQPDDVITIWINSDDIVWVEMIHGYGRYNKEAFKSAVAEIKVSFSTLLSPNQQSDVELEQACIQVNLSVDSIDWLSFSANVYPNKNFTPPKFASPPAAICPDCDGHGCGNCSYRGTRAIDLCTPVDGYRLTYLGRTDIQTAHNVYKGDKFVGILFKVRNPDEIWENTPQTYYWRCGNGVQYWSVREAIEALSTATAVVNSEAPAVSRELV</sequence>
<feature type="non-terminal residue" evidence="1">
    <location>
        <position position="271"/>
    </location>
</feature>
<comment type="caution">
    <text evidence="1">The sequence shown here is derived from an EMBL/GenBank/DDBJ whole genome shotgun (WGS) entry which is preliminary data.</text>
</comment>
<dbReference type="Proteomes" id="UP000252107">
    <property type="component" value="Unassembled WGS sequence"/>
</dbReference>
<dbReference type="AlphaFoldDB" id="A0A367QJN9"/>
<accession>A0A367QJN9</accession>
<proteinExistence type="predicted"/>
<dbReference type="EMBL" id="LXQD01000318">
    <property type="protein sequence ID" value="RCJ24416.1"/>
    <property type="molecule type" value="Genomic_DNA"/>
</dbReference>
<keyword evidence="2" id="KW-1185">Reference proteome</keyword>
<evidence type="ECO:0000313" key="2">
    <source>
        <dbReference type="Proteomes" id="UP000252107"/>
    </source>
</evidence>
<protein>
    <submittedName>
        <fullName evidence="1">Uncharacterized protein</fullName>
    </submittedName>
</protein>
<organism evidence="1 2">
    <name type="scientific">Nostoc minutum NIES-26</name>
    <dbReference type="NCBI Taxonomy" id="1844469"/>
    <lineage>
        <taxon>Bacteria</taxon>
        <taxon>Bacillati</taxon>
        <taxon>Cyanobacteriota</taxon>
        <taxon>Cyanophyceae</taxon>
        <taxon>Nostocales</taxon>
        <taxon>Nostocaceae</taxon>
        <taxon>Nostoc</taxon>
    </lineage>
</organism>
<reference evidence="1" key="1">
    <citation type="submission" date="2016-04" db="EMBL/GenBank/DDBJ databases">
        <authorList>
            <person name="Tabuchi Yagui T.R."/>
        </authorList>
    </citation>
    <scope>NUCLEOTIDE SEQUENCE [LARGE SCALE GENOMIC DNA]</scope>
    <source>
        <strain evidence="1">NIES-26</strain>
    </source>
</reference>